<keyword evidence="1" id="KW-0812">Transmembrane</keyword>
<gene>
    <name evidence="2" type="ORF">SADFL11_3091</name>
</gene>
<organism evidence="2 3">
    <name type="scientific">Roseibium alexandrii (strain DSM 17067 / NCIMB 14079 / DFL-11)</name>
    <name type="common">Labrenzia alexandrii</name>
    <dbReference type="NCBI Taxonomy" id="244592"/>
    <lineage>
        <taxon>Bacteria</taxon>
        <taxon>Pseudomonadati</taxon>
        <taxon>Pseudomonadota</taxon>
        <taxon>Alphaproteobacteria</taxon>
        <taxon>Hyphomicrobiales</taxon>
        <taxon>Stappiaceae</taxon>
        <taxon>Roseibium</taxon>
    </lineage>
</organism>
<protein>
    <submittedName>
        <fullName evidence="2">Uncharacterized protein</fullName>
    </submittedName>
</protein>
<dbReference type="AlphaFoldDB" id="A0A5E8H1R7"/>
<evidence type="ECO:0000256" key="1">
    <source>
        <dbReference type="SAM" id="Phobius"/>
    </source>
</evidence>
<dbReference type="RefSeq" id="WP_008193999.1">
    <property type="nucleotide sequence ID" value="NZ_CM011002.1"/>
</dbReference>
<feature type="transmembrane region" description="Helical" evidence="1">
    <location>
        <begin position="35"/>
        <end position="56"/>
    </location>
</feature>
<comment type="caution">
    <text evidence="2">The sequence shown here is derived from an EMBL/GenBank/DDBJ whole genome shotgun (WGS) entry which is preliminary data.</text>
</comment>
<reference evidence="2 3" key="2">
    <citation type="submission" date="2013-04" db="EMBL/GenBank/DDBJ databases">
        <authorList>
            <person name="Fiebig A."/>
            <person name="Pradella S."/>
            <person name="Wagner-Doebler I."/>
        </authorList>
    </citation>
    <scope>NUCLEOTIDE SEQUENCE [LARGE SCALE GENOMIC DNA]</scope>
    <source>
        <strain evidence="3">DSM 17067 / NCIMB 14079 / DFL-11</strain>
    </source>
</reference>
<evidence type="ECO:0000313" key="2">
    <source>
        <dbReference type="EMBL" id="EEE45802.1"/>
    </source>
</evidence>
<dbReference type="Proteomes" id="UP000004703">
    <property type="component" value="Chromosome"/>
</dbReference>
<sequence length="66" mass="7151">MNTRDSLVAAIFLAALLGMIVMVLNVPVGIDPKRFGALVFGAILIFGALNLVLVLLEARKNRKDRT</sequence>
<dbReference type="EMBL" id="ACCU02000003">
    <property type="protein sequence ID" value="EEE45802.1"/>
    <property type="molecule type" value="Genomic_DNA"/>
</dbReference>
<evidence type="ECO:0000313" key="3">
    <source>
        <dbReference type="Proteomes" id="UP000004703"/>
    </source>
</evidence>
<name>A0A5E8H1R7_ROSAD</name>
<proteinExistence type="predicted"/>
<accession>A0A5E8H1R7</accession>
<keyword evidence="1" id="KW-1133">Transmembrane helix</keyword>
<keyword evidence="1" id="KW-0472">Membrane</keyword>
<reference evidence="2 3" key="1">
    <citation type="submission" date="2008-01" db="EMBL/GenBank/DDBJ databases">
        <authorList>
            <person name="Wagner-Dobler I."/>
            <person name="Ferriera S."/>
            <person name="Johnson J."/>
            <person name="Kravitz S."/>
            <person name="Beeson K."/>
            <person name="Sutton G."/>
            <person name="Rogers Y.-H."/>
            <person name="Friedman R."/>
            <person name="Frazier M."/>
            <person name="Venter J.C."/>
        </authorList>
    </citation>
    <scope>NUCLEOTIDE SEQUENCE [LARGE SCALE GENOMIC DNA]</scope>
    <source>
        <strain evidence="3">DSM 17067 / NCIMB 14079 / DFL-11</strain>
    </source>
</reference>